<keyword evidence="3" id="KW-1185">Reference proteome</keyword>
<evidence type="ECO:0000256" key="1">
    <source>
        <dbReference type="SAM" id="MobiDB-lite"/>
    </source>
</evidence>
<proteinExistence type="predicted"/>
<feature type="compositionally biased region" description="Basic and acidic residues" evidence="1">
    <location>
        <begin position="57"/>
        <end position="72"/>
    </location>
</feature>
<feature type="region of interest" description="Disordered" evidence="1">
    <location>
        <begin position="48"/>
        <end position="97"/>
    </location>
</feature>
<dbReference type="AlphaFoldDB" id="A0AAE1BIN3"/>
<gene>
    <name evidence="2" type="ORF">Pcinc_042504</name>
</gene>
<accession>A0AAE1BIN3</accession>
<comment type="caution">
    <text evidence="2">The sequence shown here is derived from an EMBL/GenBank/DDBJ whole genome shotgun (WGS) entry which is preliminary data.</text>
</comment>
<feature type="compositionally biased region" description="Gly residues" evidence="1">
    <location>
        <begin position="73"/>
        <end position="82"/>
    </location>
</feature>
<name>A0AAE1BIN3_PETCI</name>
<dbReference type="EMBL" id="JAWQEG010008185">
    <property type="protein sequence ID" value="KAK3850817.1"/>
    <property type="molecule type" value="Genomic_DNA"/>
</dbReference>
<evidence type="ECO:0000313" key="3">
    <source>
        <dbReference type="Proteomes" id="UP001286313"/>
    </source>
</evidence>
<evidence type="ECO:0000313" key="2">
    <source>
        <dbReference type="EMBL" id="KAK3850817.1"/>
    </source>
</evidence>
<protein>
    <submittedName>
        <fullName evidence="2">Uncharacterized protein</fullName>
    </submittedName>
</protein>
<reference evidence="2" key="1">
    <citation type="submission" date="2023-10" db="EMBL/GenBank/DDBJ databases">
        <title>Genome assemblies of two species of porcelain crab, Petrolisthes cinctipes and Petrolisthes manimaculis (Anomura: Porcellanidae).</title>
        <authorList>
            <person name="Angst P."/>
        </authorList>
    </citation>
    <scope>NUCLEOTIDE SEQUENCE</scope>
    <source>
        <strain evidence="2">PB745_01</strain>
        <tissue evidence="2">Gill</tissue>
    </source>
</reference>
<dbReference type="Proteomes" id="UP001286313">
    <property type="component" value="Unassembled WGS sequence"/>
</dbReference>
<sequence length="97" mass="10780">MQTTSTRRVEGVSETRWQAYTGFITLLDQPSACFWRLPAWLAGQLWQDRRHRGGRNGTREGGEGKEEWEERGIGGTEGGEQGGGREGKEKRSGKKGG</sequence>
<organism evidence="2 3">
    <name type="scientific">Petrolisthes cinctipes</name>
    <name type="common">Flat porcelain crab</name>
    <dbReference type="NCBI Taxonomy" id="88211"/>
    <lineage>
        <taxon>Eukaryota</taxon>
        <taxon>Metazoa</taxon>
        <taxon>Ecdysozoa</taxon>
        <taxon>Arthropoda</taxon>
        <taxon>Crustacea</taxon>
        <taxon>Multicrustacea</taxon>
        <taxon>Malacostraca</taxon>
        <taxon>Eumalacostraca</taxon>
        <taxon>Eucarida</taxon>
        <taxon>Decapoda</taxon>
        <taxon>Pleocyemata</taxon>
        <taxon>Anomura</taxon>
        <taxon>Galatheoidea</taxon>
        <taxon>Porcellanidae</taxon>
        <taxon>Petrolisthes</taxon>
    </lineage>
</organism>